<feature type="compositionally biased region" description="Low complexity" evidence="2">
    <location>
        <begin position="169"/>
        <end position="183"/>
    </location>
</feature>
<dbReference type="SUPFAM" id="SSF54637">
    <property type="entry name" value="Thioesterase/thiol ester dehydrase-isomerase"/>
    <property type="match status" value="1"/>
</dbReference>
<evidence type="ECO:0000313" key="4">
    <source>
        <dbReference type="Proteomes" id="UP000077266"/>
    </source>
</evidence>
<dbReference type="PANTHER" id="PTHR12475:SF4">
    <property type="entry name" value="PROTEIN THEM6"/>
    <property type="match status" value="1"/>
</dbReference>
<evidence type="ECO:0008006" key="5">
    <source>
        <dbReference type="Google" id="ProtNLM"/>
    </source>
</evidence>
<evidence type="ECO:0000256" key="2">
    <source>
        <dbReference type="SAM" id="MobiDB-lite"/>
    </source>
</evidence>
<feature type="region of interest" description="Disordered" evidence="2">
    <location>
        <begin position="160"/>
        <end position="189"/>
    </location>
</feature>
<keyword evidence="4" id="KW-1185">Reference proteome</keyword>
<evidence type="ECO:0000313" key="3">
    <source>
        <dbReference type="EMBL" id="KZW03069.1"/>
    </source>
</evidence>
<dbReference type="Gene3D" id="3.10.129.10">
    <property type="entry name" value="Hotdog Thioesterase"/>
    <property type="match status" value="1"/>
</dbReference>
<dbReference type="Proteomes" id="UP000077266">
    <property type="component" value="Unassembled WGS sequence"/>
</dbReference>
<protein>
    <recommendedName>
        <fullName evidence="5">Thioesterase/thiol ester dehydrase-isomerase</fullName>
    </recommendedName>
</protein>
<proteinExistence type="inferred from homology"/>
<accession>A0A165Q4K8</accession>
<evidence type="ECO:0000256" key="1">
    <source>
        <dbReference type="ARBA" id="ARBA00038476"/>
    </source>
</evidence>
<name>A0A165Q4K8_EXIGL</name>
<dbReference type="InParanoid" id="A0A165Q4K8"/>
<sequence length="296" mass="33578">MLLAVAALLVGAVFLLHYRSWPFYWHLRMLYPFLSYPVSFLLRSGSKRKWMDSVSAKGQSPFEVYTVWRGWAGPDDCDYNMHLSNSSYAKNFDYARSDYIAKYFLPFGLDGGAPALAQSQFYYVREIPIGKRYEIRTSLAGWDDKRIHFIARFISHKTAADKKREARSRSSAPPSGTSTPANTAEPVTSRPAVPFISDPRISDAEYTTHAICIASYVLKHSYSRRNISPALVLAASGFGGGNAWERMQDIRYGKDSKALKKFWSGGWAELGEGERWWDELAQGWEAQRAKAVNELR</sequence>
<dbReference type="CDD" id="cd00586">
    <property type="entry name" value="4HBT"/>
    <property type="match status" value="1"/>
</dbReference>
<organism evidence="3 4">
    <name type="scientific">Exidia glandulosa HHB12029</name>
    <dbReference type="NCBI Taxonomy" id="1314781"/>
    <lineage>
        <taxon>Eukaryota</taxon>
        <taxon>Fungi</taxon>
        <taxon>Dikarya</taxon>
        <taxon>Basidiomycota</taxon>
        <taxon>Agaricomycotina</taxon>
        <taxon>Agaricomycetes</taxon>
        <taxon>Auriculariales</taxon>
        <taxon>Exidiaceae</taxon>
        <taxon>Exidia</taxon>
    </lineage>
</organism>
<dbReference type="PANTHER" id="PTHR12475">
    <property type="match status" value="1"/>
</dbReference>
<dbReference type="AlphaFoldDB" id="A0A165Q4K8"/>
<reference evidence="3 4" key="1">
    <citation type="journal article" date="2016" name="Mol. Biol. Evol.">
        <title>Comparative Genomics of Early-Diverging Mushroom-Forming Fungi Provides Insights into the Origins of Lignocellulose Decay Capabilities.</title>
        <authorList>
            <person name="Nagy L.G."/>
            <person name="Riley R."/>
            <person name="Tritt A."/>
            <person name="Adam C."/>
            <person name="Daum C."/>
            <person name="Floudas D."/>
            <person name="Sun H."/>
            <person name="Yadav J.S."/>
            <person name="Pangilinan J."/>
            <person name="Larsson K.H."/>
            <person name="Matsuura K."/>
            <person name="Barry K."/>
            <person name="Labutti K."/>
            <person name="Kuo R."/>
            <person name="Ohm R.A."/>
            <person name="Bhattacharya S.S."/>
            <person name="Shirouzu T."/>
            <person name="Yoshinaga Y."/>
            <person name="Martin F.M."/>
            <person name="Grigoriev I.V."/>
            <person name="Hibbett D.S."/>
        </authorList>
    </citation>
    <scope>NUCLEOTIDE SEQUENCE [LARGE SCALE GENOMIC DNA]</scope>
    <source>
        <strain evidence="3 4">HHB12029</strain>
    </source>
</reference>
<dbReference type="OrthoDB" id="265761at2759"/>
<comment type="similarity">
    <text evidence="1">Belongs to the lcsJ thioesterase family.</text>
</comment>
<dbReference type="EMBL" id="KV425885">
    <property type="protein sequence ID" value="KZW03069.1"/>
    <property type="molecule type" value="Genomic_DNA"/>
</dbReference>
<gene>
    <name evidence="3" type="ORF">EXIGLDRAFT_828824</name>
</gene>
<dbReference type="InterPro" id="IPR029069">
    <property type="entry name" value="HotDog_dom_sf"/>
</dbReference>
<dbReference type="InterPro" id="IPR051490">
    <property type="entry name" value="THEM6_lcsJ_thioesterase"/>
</dbReference>
<dbReference type="Pfam" id="PF13279">
    <property type="entry name" value="4HBT_2"/>
    <property type="match status" value="1"/>
</dbReference>